<keyword evidence="2" id="KW-0129">CBS domain</keyword>
<evidence type="ECO:0008006" key="4">
    <source>
        <dbReference type="Google" id="ProtNLM"/>
    </source>
</evidence>
<protein>
    <recommendedName>
        <fullName evidence="4">CBS domain-containing protein</fullName>
    </recommendedName>
</protein>
<organism evidence="3">
    <name type="scientific">marine sediment metagenome</name>
    <dbReference type="NCBI Taxonomy" id="412755"/>
    <lineage>
        <taxon>unclassified sequences</taxon>
        <taxon>metagenomes</taxon>
        <taxon>ecological metagenomes</taxon>
    </lineage>
</organism>
<dbReference type="SUPFAM" id="SSF54631">
    <property type="entry name" value="CBS-domain pair"/>
    <property type="match status" value="1"/>
</dbReference>
<evidence type="ECO:0000313" key="3">
    <source>
        <dbReference type="EMBL" id="GAI12708.1"/>
    </source>
</evidence>
<feature type="non-terminal residue" evidence="3">
    <location>
        <position position="74"/>
    </location>
</feature>
<dbReference type="Gene3D" id="3.10.580.10">
    <property type="entry name" value="CBS-domain"/>
    <property type="match status" value="1"/>
</dbReference>
<keyword evidence="1" id="KW-0677">Repeat</keyword>
<dbReference type="Gene3D" id="3.90.1280.20">
    <property type="match status" value="1"/>
</dbReference>
<proteinExistence type="predicted"/>
<accession>X1L153</accession>
<evidence type="ECO:0000256" key="1">
    <source>
        <dbReference type="ARBA" id="ARBA00022737"/>
    </source>
</evidence>
<gene>
    <name evidence="3" type="ORF">S06H3_11005</name>
</gene>
<dbReference type="GO" id="GO:0005886">
    <property type="term" value="C:plasma membrane"/>
    <property type="evidence" value="ECO:0007669"/>
    <property type="project" value="TreeGrafter"/>
</dbReference>
<evidence type="ECO:0000256" key="2">
    <source>
        <dbReference type="ARBA" id="ARBA00023122"/>
    </source>
</evidence>
<dbReference type="AlphaFoldDB" id="X1L153"/>
<dbReference type="InterPro" id="IPR046342">
    <property type="entry name" value="CBS_dom_sf"/>
</dbReference>
<reference evidence="3" key="1">
    <citation type="journal article" date="2014" name="Front. Microbiol.">
        <title>High frequency of phylogenetically diverse reductive dehalogenase-homologous genes in deep subseafloor sedimentary metagenomes.</title>
        <authorList>
            <person name="Kawai M."/>
            <person name="Futagami T."/>
            <person name="Toyoda A."/>
            <person name="Takaki Y."/>
            <person name="Nishi S."/>
            <person name="Hori S."/>
            <person name="Arai W."/>
            <person name="Tsubouchi T."/>
            <person name="Morono Y."/>
            <person name="Uchiyama I."/>
            <person name="Ito T."/>
            <person name="Fujiyama A."/>
            <person name="Inagaki F."/>
            <person name="Takami H."/>
        </authorList>
    </citation>
    <scope>NUCLEOTIDE SEQUENCE</scope>
    <source>
        <strain evidence="3">Expedition CK06-06</strain>
    </source>
</reference>
<sequence length="74" mass="8542">MISVGHKEGTVEEEEAEMLRKVFEFGNRPVREVIVPRTEVVWIEKGTKLADFLALYAQSPLSRFPVYEDNMDNV</sequence>
<name>X1L153_9ZZZZ</name>
<comment type="caution">
    <text evidence="3">The sequence shown here is derived from an EMBL/GenBank/DDBJ whole genome shotgun (WGS) entry which is preliminary data.</text>
</comment>
<dbReference type="EMBL" id="BARV01005229">
    <property type="protein sequence ID" value="GAI12708.1"/>
    <property type="molecule type" value="Genomic_DNA"/>
</dbReference>
<dbReference type="PANTHER" id="PTHR22777">
    <property type="entry name" value="HEMOLYSIN-RELATED"/>
    <property type="match status" value="1"/>
</dbReference>
<dbReference type="PANTHER" id="PTHR22777:SF17">
    <property type="entry name" value="UPF0053 PROTEIN SLL0260"/>
    <property type="match status" value="1"/>
</dbReference>